<keyword evidence="1 4" id="KW-0489">Methyltransferase</keyword>
<dbReference type="EMBL" id="FQYN01000008">
    <property type="protein sequence ID" value="SHJ58132.1"/>
    <property type="molecule type" value="Genomic_DNA"/>
</dbReference>
<dbReference type="RefSeq" id="WP_073111468.1">
    <property type="nucleotide sequence ID" value="NZ_FQYN01000008.1"/>
</dbReference>
<evidence type="ECO:0000259" key="3">
    <source>
        <dbReference type="Pfam" id="PF13649"/>
    </source>
</evidence>
<organism evidence="4 5">
    <name type="scientific">Hymenobacter daecheongensis DSM 21074</name>
    <dbReference type="NCBI Taxonomy" id="1121955"/>
    <lineage>
        <taxon>Bacteria</taxon>
        <taxon>Pseudomonadati</taxon>
        <taxon>Bacteroidota</taxon>
        <taxon>Cytophagia</taxon>
        <taxon>Cytophagales</taxon>
        <taxon>Hymenobacteraceae</taxon>
        <taxon>Hymenobacter</taxon>
    </lineage>
</organism>
<accession>A0A1M6KGX6</accession>
<dbReference type="CDD" id="cd02440">
    <property type="entry name" value="AdoMet_MTases"/>
    <property type="match status" value="1"/>
</dbReference>
<dbReference type="Gene3D" id="3.40.50.150">
    <property type="entry name" value="Vaccinia Virus protein VP39"/>
    <property type="match status" value="1"/>
</dbReference>
<dbReference type="InterPro" id="IPR029063">
    <property type="entry name" value="SAM-dependent_MTases_sf"/>
</dbReference>
<name>A0A1M6KGX6_9BACT</name>
<keyword evidence="5" id="KW-1185">Reference proteome</keyword>
<proteinExistence type="predicted"/>
<dbReference type="PANTHER" id="PTHR43861">
    <property type="entry name" value="TRANS-ACONITATE 2-METHYLTRANSFERASE-RELATED"/>
    <property type="match status" value="1"/>
</dbReference>
<dbReference type="GO" id="GO:0032259">
    <property type="term" value="P:methylation"/>
    <property type="evidence" value="ECO:0007669"/>
    <property type="project" value="UniProtKB-KW"/>
</dbReference>
<dbReference type="Proteomes" id="UP000184418">
    <property type="component" value="Unassembled WGS sequence"/>
</dbReference>
<dbReference type="OrthoDB" id="9789123at2"/>
<dbReference type="Pfam" id="PF13649">
    <property type="entry name" value="Methyltransf_25"/>
    <property type="match status" value="1"/>
</dbReference>
<protein>
    <submittedName>
        <fullName evidence="4">Methyltransferase domain-containing protein</fullName>
    </submittedName>
</protein>
<evidence type="ECO:0000256" key="2">
    <source>
        <dbReference type="ARBA" id="ARBA00022679"/>
    </source>
</evidence>
<feature type="domain" description="Methyltransferase" evidence="3">
    <location>
        <begin position="45"/>
        <end position="137"/>
    </location>
</feature>
<dbReference type="PANTHER" id="PTHR43861:SF1">
    <property type="entry name" value="TRANS-ACONITATE 2-METHYLTRANSFERASE"/>
    <property type="match status" value="1"/>
</dbReference>
<dbReference type="STRING" id="1121955.SAMN02745146_3430"/>
<dbReference type="SUPFAM" id="SSF53335">
    <property type="entry name" value="S-adenosyl-L-methionine-dependent methyltransferases"/>
    <property type="match status" value="1"/>
</dbReference>
<dbReference type="AlphaFoldDB" id="A0A1M6KGX6"/>
<evidence type="ECO:0000313" key="4">
    <source>
        <dbReference type="EMBL" id="SHJ58132.1"/>
    </source>
</evidence>
<sequence length="209" mass="23053">MDPSQLAAATFDRCAPEYQTKYMNVEQYAEGLQRLCSHLPAQARVLELGCGPGNLTQYLLRWQPQYRILGIDVAPKMLALAAANNPGAEFHLLDCRSISQLTSRFDAVVGGFCLPYLSKPEAQQLIADSASLLEPGGMLYLSTMEDDYMKSGMQTSSAGHSLYIHYHQADYLLAALATHGFSLLHCQRQPFPDAENPSATDLILLAQRQ</sequence>
<dbReference type="GO" id="GO:0008168">
    <property type="term" value="F:methyltransferase activity"/>
    <property type="evidence" value="ECO:0007669"/>
    <property type="project" value="UniProtKB-KW"/>
</dbReference>
<gene>
    <name evidence="4" type="ORF">SAMN02745146_3430</name>
</gene>
<reference evidence="4 5" key="1">
    <citation type="submission" date="2016-11" db="EMBL/GenBank/DDBJ databases">
        <authorList>
            <person name="Jaros S."/>
            <person name="Januszkiewicz K."/>
            <person name="Wedrychowicz H."/>
        </authorList>
    </citation>
    <scope>NUCLEOTIDE SEQUENCE [LARGE SCALE GENOMIC DNA]</scope>
    <source>
        <strain evidence="4 5">DSM 21074</strain>
    </source>
</reference>
<keyword evidence="2 4" id="KW-0808">Transferase</keyword>
<dbReference type="InterPro" id="IPR041698">
    <property type="entry name" value="Methyltransf_25"/>
</dbReference>
<evidence type="ECO:0000313" key="5">
    <source>
        <dbReference type="Proteomes" id="UP000184418"/>
    </source>
</evidence>
<evidence type="ECO:0000256" key="1">
    <source>
        <dbReference type="ARBA" id="ARBA00022603"/>
    </source>
</evidence>